<evidence type="ECO:0000256" key="12">
    <source>
        <dbReference type="SAM" id="MobiDB-lite"/>
    </source>
</evidence>
<dbReference type="Proteomes" id="UP000654482">
    <property type="component" value="Unassembled WGS sequence"/>
</dbReference>
<dbReference type="PROSITE" id="PS50005">
    <property type="entry name" value="TPR"/>
    <property type="match status" value="2"/>
</dbReference>
<dbReference type="PRINTS" id="PR00381">
    <property type="entry name" value="KINESINLIGHT"/>
</dbReference>
<dbReference type="GO" id="GO:0005871">
    <property type="term" value="C:kinesin complex"/>
    <property type="evidence" value="ECO:0007669"/>
    <property type="project" value="InterPro"/>
</dbReference>
<dbReference type="InterPro" id="IPR011990">
    <property type="entry name" value="TPR-like_helical_dom_sf"/>
</dbReference>
<evidence type="ECO:0000256" key="7">
    <source>
        <dbReference type="ARBA" id="ARBA00023054"/>
    </source>
</evidence>
<dbReference type="SMART" id="SM00028">
    <property type="entry name" value="TPR"/>
    <property type="match status" value="8"/>
</dbReference>
<evidence type="ECO:0000256" key="4">
    <source>
        <dbReference type="ARBA" id="ARBA00022701"/>
    </source>
</evidence>
<comment type="caution">
    <text evidence="14">The sequence shown here is derived from an EMBL/GenBank/DDBJ whole genome shotgun (WGS) entry which is preliminary data.</text>
</comment>
<evidence type="ECO:0000259" key="13">
    <source>
        <dbReference type="Pfam" id="PF12770"/>
    </source>
</evidence>
<evidence type="ECO:0000256" key="3">
    <source>
        <dbReference type="ARBA" id="ARBA00022490"/>
    </source>
</evidence>
<dbReference type="GO" id="GO:0007018">
    <property type="term" value="P:microtubule-based movement"/>
    <property type="evidence" value="ECO:0007669"/>
    <property type="project" value="TreeGrafter"/>
</dbReference>
<keyword evidence="4" id="KW-0493">Microtubule</keyword>
<keyword evidence="8" id="KW-0505">Motor protein</keyword>
<feature type="repeat" description="TPR" evidence="10">
    <location>
        <begin position="398"/>
        <end position="431"/>
    </location>
</feature>
<comment type="subcellular location">
    <subcellularLocation>
        <location evidence="1">Cytoplasm</location>
        <location evidence="1">Cytoskeleton</location>
    </subcellularLocation>
</comment>
<accession>A0A8J7DY04</accession>
<dbReference type="PANTHER" id="PTHR45783:SF3">
    <property type="entry name" value="KINESIN LIGHT CHAIN"/>
    <property type="match status" value="1"/>
</dbReference>
<feature type="compositionally biased region" description="Low complexity" evidence="12">
    <location>
        <begin position="21"/>
        <end position="40"/>
    </location>
</feature>
<feature type="region of interest" description="Disordered" evidence="12">
    <location>
        <begin position="766"/>
        <end position="838"/>
    </location>
</feature>
<evidence type="ECO:0000256" key="11">
    <source>
        <dbReference type="SAM" id="Coils"/>
    </source>
</evidence>
<comment type="similarity">
    <text evidence="2">Belongs to the kinesin light chain family.</text>
</comment>
<dbReference type="Gene3D" id="1.25.40.10">
    <property type="entry name" value="Tetratricopeptide repeat domain"/>
    <property type="match status" value="2"/>
</dbReference>
<keyword evidence="7 11" id="KW-0175">Coiled coil</keyword>
<keyword evidence="5" id="KW-0677">Repeat</keyword>
<dbReference type="Pfam" id="PF12770">
    <property type="entry name" value="CHAT"/>
    <property type="match status" value="1"/>
</dbReference>
<dbReference type="EMBL" id="JADEWZ010000023">
    <property type="protein sequence ID" value="MBE9117293.1"/>
    <property type="molecule type" value="Genomic_DNA"/>
</dbReference>
<keyword evidence="6 10" id="KW-0802">TPR repeat</keyword>
<dbReference type="PANTHER" id="PTHR45783">
    <property type="entry name" value="KINESIN LIGHT CHAIN"/>
    <property type="match status" value="1"/>
</dbReference>
<reference evidence="14" key="1">
    <citation type="submission" date="2020-10" db="EMBL/GenBank/DDBJ databases">
        <authorList>
            <person name="Castelo-Branco R."/>
            <person name="Eusebio N."/>
            <person name="Adriana R."/>
            <person name="Vieira A."/>
            <person name="Brugerolle De Fraissinette N."/>
            <person name="Rezende De Castro R."/>
            <person name="Schneider M.P."/>
            <person name="Vasconcelos V."/>
            <person name="Leao P.N."/>
        </authorList>
    </citation>
    <scope>NUCLEOTIDE SEQUENCE</scope>
    <source>
        <strain evidence="14">LEGE 07157</strain>
    </source>
</reference>
<dbReference type="GO" id="GO:0005737">
    <property type="term" value="C:cytoplasm"/>
    <property type="evidence" value="ECO:0007669"/>
    <property type="project" value="TreeGrafter"/>
</dbReference>
<feature type="coiled-coil region" evidence="11">
    <location>
        <begin position="575"/>
        <end position="602"/>
    </location>
</feature>
<feature type="compositionally biased region" description="Polar residues" evidence="12">
    <location>
        <begin position="815"/>
        <end position="833"/>
    </location>
</feature>
<keyword evidence="3" id="KW-0963">Cytoplasm</keyword>
<dbReference type="Pfam" id="PF13424">
    <property type="entry name" value="TPR_12"/>
    <property type="match status" value="4"/>
</dbReference>
<protein>
    <submittedName>
        <fullName evidence="14">Tetratricopeptide repeat protein</fullName>
    </submittedName>
</protein>
<feature type="compositionally biased region" description="Basic and acidic residues" evidence="12">
    <location>
        <begin position="65"/>
        <end position="86"/>
    </location>
</feature>
<evidence type="ECO:0000256" key="9">
    <source>
        <dbReference type="ARBA" id="ARBA00023212"/>
    </source>
</evidence>
<evidence type="ECO:0000256" key="5">
    <source>
        <dbReference type="ARBA" id="ARBA00022737"/>
    </source>
</evidence>
<keyword evidence="15" id="KW-1185">Reference proteome</keyword>
<dbReference type="GO" id="GO:0005874">
    <property type="term" value="C:microtubule"/>
    <property type="evidence" value="ECO:0007669"/>
    <property type="project" value="UniProtKB-KW"/>
</dbReference>
<evidence type="ECO:0000256" key="6">
    <source>
        <dbReference type="ARBA" id="ARBA00022803"/>
    </source>
</evidence>
<evidence type="ECO:0000313" key="15">
    <source>
        <dbReference type="Proteomes" id="UP000654482"/>
    </source>
</evidence>
<dbReference type="InterPro" id="IPR019734">
    <property type="entry name" value="TPR_rpt"/>
</dbReference>
<name>A0A8J7DY04_9CYAN</name>
<evidence type="ECO:0000256" key="8">
    <source>
        <dbReference type="ARBA" id="ARBA00023175"/>
    </source>
</evidence>
<gene>
    <name evidence="14" type="ORF">IQ249_15435</name>
</gene>
<feature type="repeat" description="TPR" evidence="10">
    <location>
        <begin position="272"/>
        <end position="305"/>
    </location>
</feature>
<feature type="compositionally biased region" description="Polar residues" evidence="12">
    <location>
        <begin position="781"/>
        <end position="806"/>
    </location>
</feature>
<dbReference type="AlphaFoldDB" id="A0A8J7DY04"/>
<dbReference type="InterPro" id="IPR002151">
    <property type="entry name" value="Kinesin_light"/>
</dbReference>
<evidence type="ECO:0000313" key="14">
    <source>
        <dbReference type="EMBL" id="MBE9117293.1"/>
    </source>
</evidence>
<organism evidence="14 15">
    <name type="scientific">Lusitaniella coriacea LEGE 07157</name>
    <dbReference type="NCBI Taxonomy" id="945747"/>
    <lineage>
        <taxon>Bacteria</taxon>
        <taxon>Bacillati</taxon>
        <taxon>Cyanobacteriota</taxon>
        <taxon>Cyanophyceae</taxon>
        <taxon>Spirulinales</taxon>
        <taxon>Lusitaniellaceae</taxon>
        <taxon>Lusitaniella</taxon>
    </lineage>
</organism>
<sequence>MHNKYSVLKLRIMKKDAPIQSSIISASPRHRVPASSKASPPASPSPLGRLASSEEVATSEETSDACDRRETSTGRLDMAREPRRPSTSETFRPLPVLSPRCPKTHPLKKTLAILSLTGLLVGIATPNIAQTNPPLSSQQSAELEEAKRLNQQIVQLYRQGQYAAAIPLARRALSIREKVFGPEHPSVATSLNNLAELYQIASNYAAAEPLFRRALSIWEKTLGAEHPRVAIGLNNLASLYWYMGNYPAAESLFQRTLAIQEKVLGSEHTDVARSLNNLAEVYRVMGNYRAAELLFQRAIAIKEKALGAEHPDIARSLNNLAALYQIMGNYRAAEPLFRRASAIWEKAFGAEHPDVAASFNNLALLYRAMGDDGAAEPLLQRAISIWEKALGIEHPDIATSLNNLAALYQDRGDYDAAELLFRRAIAIDENVYGQDHPEVAADLKNLSLLHRAQNDIPRATEFLQRGTDIEEKNLSLIFTAGSESEKRAYMKTLSGTTDYAISLHIQGAPNNPQAARLALTTLLRRKGRILDALTEILDLLHENLTPENQALLDQLSTKRTQLSNLIYNKPENLSPEEYRRQVSTLKAEAEQLESELSRRSAEFRVQSEPVTIEAIQALIPGDTALVEIVQYKPFDPKASYGERWGTPHYAAYILKPTGEPQWVDLGEAKPIDNAVKTFRRGLTNRIRRSRAKITGRALDEMVMQPIRAKLGNTKNILLSPDGQLNLIAFAALVDENGQYLVENYRITYLTTGRDLLRLSISNPAQQPPVVLANPDYDDSDGSSTVAPRTSPNLRTTPEANNTSSLADRSVGAGLANNTETQTNRSNTKPAQSRRSADIENLTFDSLPGTAAEAAVIAPLLENVTLLTETQATENAVKQVQSPSILHIATHGFFLEVDLVAPAANSFEREEGSLVAIQARPGFTPRQQENPLLRSGIVFAGFNNRSSGGEDGVLTALEVANLNLRGTQLVVLSACETGLGEIANGEGVYGLRRALVMAGAESQAISLWKVSDEGTKNLMARYYQRLLRGEGRSEALRQVQLEMLQGEEYSHPFFWGAFIPSGAWTAME</sequence>
<evidence type="ECO:0000256" key="2">
    <source>
        <dbReference type="ARBA" id="ARBA00009622"/>
    </source>
</evidence>
<dbReference type="InterPro" id="IPR024983">
    <property type="entry name" value="CHAT_dom"/>
</dbReference>
<feature type="domain" description="CHAT" evidence="13">
    <location>
        <begin position="693"/>
        <end position="1061"/>
    </location>
</feature>
<dbReference type="SUPFAM" id="SSF48452">
    <property type="entry name" value="TPR-like"/>
    <property type="match status" value="2"/>
</dbReference>
<feature type="region of interest" description="Disordered" evidence="12">
    <location>
        <begin position="21"/>
        <end position="100"/>
    </location>
</feature>
<dbReference type="GO" id="GO:0019894">
    <property type="term" value="F:kinesin binding"/>
    <property type="evidence" value="ECO:0007669"/>
    <property type="project" value="TreeGrafter"/>
</dbReference>
<keyword evidence="9" id="KW-0206">Cytoskeleton</keyword>
<evidence type="ECO:0000256" key="10">
    <source>
        <dbReference type="PROSITE-ProRule" id="PRU00339"/>
    </source>
</evidence>
<proteinExistence type="inferred from homology"/>
<evidence type="ECO:0000256" key="1">
    <source>
        <dbReference type="ARBA" id="ARBA00004245"/>
    </source>
</evidence>